<protein>
    <submittedName>
        <fullName evidence="2">Uncharacterized protein</fullName>
    </submittedName>
</protein>
<gene>
    <name evidence="2" type="ORF">SO802_003633</name>
</gene>
<evidence type="ECO:0000313" key="2">
    <source>
        <dbReference type="EMBL" id="KAL0016564.1"/>
    </source>
</evidence>
<comment type="caution">
    <text evidence="2">The sequence shown here is derived from an EMBL/GenBank/DDBJ whole genome shotgun (WGS) entry which is preliminary data.</text>
</comment>
<dbReference type="AlphaFoldDB" id="A0AAW2E2D6"/>
<accession>A0AAW2E2D6</accession>
<evidence type="ECO:0000256" key="1">
    <source>
        <dbReference type="SAM" id="MobiDB-lite"/>
    </source>
</evidence>
<dbReference type="Proteomes" id="UP001459277">
    <property type="component" value="Unassembled WGS sequence"/>
</dbReference>
<dbReference type="EMBL" id="JAZDWU010000001">
    <property type="protein sequence ID" value="KAL0016564.1"/>
    <property type="molecule type" value="Genomic_DNA"/>
</dbReference>
<evidence type="ECO:0000313" key="3">
    <source>
        <dbReference type="Proteomes" id="UP001459277"/>
    </source>
</evidence>
<name>A0AAW2E2D6_9ROSI</name>
<feature type="region of interest" description="Disordered" evidence="1">
    <location>
        <begin position="63"/>
        <end position="90"/>
    </location>
</feature>
<organism evidence="2 3">
    <name type="scientific">Lithocarpus litseifolius</name>
    <dbReference type="NCBI Taxonomy" id="425828"/>
    <lineage>
        <taxon>Eukaryota</taxon>
        <taxon>Viridiplantae</taxon>
        <taxon>Streptophyta</taxon>
        <taxon>Embryophyta</taxon>
        <taxon>Tracheophyta</taxon>
        <taxon>Spermatophyta</taxon>
        <taxon>Magnoliopsida</taxon>
        <taxon>eudicotyledons</taxon>
        <taxon>Gunneridae</taxon>
        <taxon>Pentapetalae</taxon>
        <taxon>rosids</taxon>
        <taxon>fabids</taxon>
        <taxon>Fagales</taxon>
        <taxon>Fagaceae</taxon>
        <taxon>Lithocarpus</taxon>
    </lineage>
</organism>
<reference evidence="2 3" key="1">
    <citation type="submission" date="2024-01" db="EMBL/GenBank/DDBJ databases">
        <title>A telomere-to-telomere, gap-free genome of sweet tea (Lithocarpus litseifolius).</title>
        <authorList>
            <person name="Zhou J."/>
        </authorList>
    </citation>
    <scope>NUCLEOTIDE SEQUENCE [LARGE SCALE GENOMIC DNA]</scope>
    <source>
        <strain evidence="2">Zhou-2022a</strain>
        <tissue evidence="2">Leaf</tissue>
    </source>
</reference>
<keyword evidence="3" id="KW-1185">Reference proteome</keyword>
<sequence length="90" mass="10057">MKSVVAKVVHAFQLTDEYNAILFGWYFKGFELLRRHLVKHGPETNLEDLDFEAIDKEIEVDKAEQATQATATTGEDPLVPEKDGTNAPPA</sequence>
<proteinExistence type="predicted"/>